<evidence type="ECO:0000313" key="2">
    <source>
        <dbReference type="Proteomes" id="UP000499080"/>
    </source>
</evidence>
<dbReference type="Proteomes" id="UP000499080">
    <property type="component" value="Unassembled WGS sequence"/>
</dbReference>
<protein>
    <submittedName>
        <fullName evidence="1">Uncharacterized protein</fullName>
    </submittedName>
</protein>
<organism evidence="1 2">
    <name type="scientific">Araneus ventricosus</name>
    <name type="common">Orbweaver spider</name>
    <name type="synonym">Epeira ventricosa</name>
    <dbReference type="NCBI Taxonomy" id="182803"/>
    <lineage>
        <taxon>Eukaryota</taxon>
        <taxon>Metazoa</taxon>
        <taxon>Ecdysozoa</taxon>
        <taxon>Arthropoda</taxon>
        <taxon>Chelicerata</taxon>
        <taxon>Arachnida</taxon>
        <taxon>Araneae</taxon>
        <taxon>Araneomorphae</taxon>
        <taxon>Entelegynae</taxon>
        <taxon>Araneoidea</taxon>
        <taxon>Araneidae</taxon>
        <taxon>Araneus</taxon>
    </lineage>
</organism>
<accession>A0A4Y2FF84</accession>
<comment type="caution">
    <text evidence="1">The sequence shown here is derived from an EMBL/GenBank/DDBJ whole genome shotgun (WGS) entry which is preliminary data.</text>
</comment>
<dbReference type="EMBL" id="BGPR01000922">
    <property type="protein sequence ID" value="GBM40223.1"/>
    <property type="molecule type" value="Genomic_DNA"/>
</dbReference>
<gene>
    <name evidence="1" type="ORF">AVEN_183539_1</name>
</gene>
<proteinExistence type="predicted"/>
<dbReference type="AlphaFoldDB" id="A0A4Y2FF84"/>
<evidence type="ECO:0000313" key="1">
    <source>
        <dbReference type="EMBL" id="GBM40223.1"/>
    </source>
</evidence>
<name>A0A4Y2FF84_ARAVE</name>
<sequence>MQSEDFSLDPSHAYALTPTIYESYTVVSPASRFIRTLKNVGCALVVFVMADDLNQVLPNSWRYLRRDLCIVEENLWGRLYEPHKNL</sequence>
<keyword evidence="2" id="KW-1185">Reference proteome</keyword>
<reference evidence="1 2" key="1">
    <citation type="journal article" date="2019" name="Sci. Rep.">
        <title>Orb-weaving spider Araneus ventricosus genome elucidates the spidroin gene catalogue.</title>
        <authorList>
            <person name="Kono N."/>
            <person name="Nakamura H."/>
            <person name="Ohtoshi R."/>
            <person name="Moran D.A.P."/>
            <person name="Shinohara A."/>
            <person name="Yoshida Y."/>
            <person name="Fujiwara M."/>
            <person name="Mori M."/>
            <person name="Tomita M."/>
            <person name="Arakawa K."/>
        </authorList>
    </citation>
    <scope>NUCLEOTIDE SEQUENCE [LARGE SCALE GENOMIC DNA]</scope>
</reference>